<organism evidence="2">
    <name type="scientific">Arion vulgaris</name>
    <dbReference type="NCBI Taxonomy" id="1028688"/>
    <lineage>
        <taxon>Eukaryota</taxon>
        <taxon>Metazoa</taxon>
        <taxon>Spiralia</taxon>
        <taxon>Lophotrochozoa</taxon>
        <taxon>Mollusca</taxon>
        <taxon>Gastropoda</taxon>
        <taxon>Heterobranchia</taxon>
        <taxon>Euthyneura</taxon>
        <taxon>Panpulmonata</taxon>
        <taxon>Eupulmonata</taxon>
        <taxon>Stylommatophora</taxon>
        <taxon>Helicina</taxon>
        <taxon>Arionoidea</taxon>
        <taxon>Arionidae</taxon>
        <taxon>Arion</taxon>
    </lineage>
</organism>
<protein>
    <submittedName>
        <fullName evidence="2">Uncharacterized protein</fullName>
    </submittedName>
</protein>
<sequence>ISMDVFVKKYQPERYDLWKAGKDIAPHPEGHRDGNRSNSNRYSKKKIEANSSGTAHSRRHPLKEDFPKSSVDKVDDNTSDGPKSRTKNCRKTKQTGDEHAVQKKKRQKKTKPAQQDLKKIKTEVCCNTDESLTSQPRLDTALTSQPKLDTQTLAAVNVKHEEA</sequence>
<reference evidence="2" key="1">
    <citation type="submission" date="2014-12" db="EMBL/GenBank/DDBJ databases">
        <title>Insight into the proteome of Arion vulgaris.</title>
        <authorList>
            <person name="Aradska J."/>
            <person name="Bulat T."/>
            <person name="Smidak R."/>
            <person name="Sarate P."/>
            <person name="Gangsoo J."/>
            <person name="Sialana F."/>
            <person name="Bilban M."/>
            <person name="Lubec G."/>
        </authorList>
    </citation>
    <scope>NUCLEOTIDE SEQUENCE</scope>
    <source>
        <tissue evidence="2">Skin</tissue>
    </source>
</reference>
<feature type="non-terminal residue" evidence="2">
    <location>
        <position position="1"/>
    </location>
</feature>
<proteinExistence type="predicted"/>
<evidence type="ECO:0000256" key="1">
    <source>
        <dbReference type="SAM" id="MobiDB-lite"/>
    </source>
</evidence>
<feature type="region of interest" description="Disordered" evidence="1">
    <location>
        <begin position="18"/>
        <end position="116"/>
    </location>
</feature>
<name>A0A0B6XWP6_9EUPU</name>
<gene>
    <name evidence="2" type="primary">ORF3675</name>
</gene>
<feature type="compositionally biased region" description="Basic and acidic residues" evidence="1">
    <location>
        <begin position="18"/>
        <end position="35"/>
    </location>
</feature>
<dbReference type="EMBL" id="HACG01001464">
    <property type="protein sequence ID" value="CEK48329.1"/>
    <property type="molecule type" value="Transcribed_RNA"/>
</dbReference>
<dbReference type="AlphaFoldDB" id="A0A0B6XWP6"/>
<feature type="compositionally biased region" description="Basic and acidic residues" evidence="1">
    <location>
        <begin position="62"/>
        <end position="76"/>
    </location>
</feature>
<evidence type="ECO:0000313" key="2">
    <source>
        <dbReference type="EMBL" id="CEK48329.1"/>
    </source>
</evidence>
<feature type="compositionally biased region" description="Basic residues" evidence="1">
    <location>
        <begin position="102"/>
        <end position="111"/>
    </location>
</feature>
<feature type="compositionally biased region" description="Basic residues" evidence="1">
    <location>
        <begin position="84"/>
        <end position="93"/>
    </location>
</feature>
<accession>A0A0B6XWP6</accession>
<feature type="non-terminal residue" evidence="2">
    <location>
        <position position="163"/>
    </location>
</feature>